<keyword evidence="4" id="KW-0238">DNA-binding</keyword>
<dbReference type="SUPFAM" id="SSF52317">
    <property type="entry name" value="Class I glutamine amidotransferase-like"/>
    <property type="match status" value="1"/>
</dbReference>
<dbReference type="InterPro" id="IPR018060">
    <property type="entry name" value="HTH_AraC"/>
</dbReference>
<dbReference type="InterPro" id="IPR052158">
    <property type="entry name" value="INH-QAR"/>
</dbReference>
<dbReference type="GO" id="GO:0043565">
    <property type="term" value="F:sequence-specific DNA binding"/>
    <property type="evidence" value="ECO:0007669"/>
    <property type="project" value="InterPro"/>
</dbReference>
<dbReference type="EMBL" id="FOVR01000001">
    <property type="protein sequence ID" value="SFN65547.1"/>
    <property type="molecule type" value="Genomic_DNA"/>
</dbReference>
<dbReference type="InterPro" id="IPR029062">
    <property type="entry name" value="Class_I_gatase-like"/>
</dbReference>
<dbReference type="Gene3D" id="3.40.50.880">
    <property type="match status" value="1"/>
</dbReference>
<dbReference type="AlphaFoldDB" id="A0A1I5ASX0"/>
<organism evidence="4 5">
    <name type="scientific">Cohaesibacter marisflavi</name>
    <dbReference type="NCBI Taxonomy" id="655353"/>
    <lineage>
        <taxon>Bacteria</taxon>
        <taxon>Pseudomonadati</taxon>
        <taxon>Pseudomonadota</taxon>
        <taxon>Alphaproteobacteria</taxon>
        <taxon>Hyphomicrobiales</taxon>
        <taxon>Cohaesibacteraceae</taxon>
    </lineage>
</organism>
<name>A0A1I5ASX0_9HYPH</name>
<feature type="domain" description="HTH araC/xylS-type" evidence="3">
    <location>
        <begin position="214"/>
        <end position="311"/>
    </location>
</feature>
<evidence type="ECO:0000313" key="5">
    <source>
        <dbReference type="Proteomes" id="UP000199236"/>
    </source>
</evidence>
<keyword evidence="1" id="KW-0805">Transcription regulation</keyword>
<dbReference type="InterPro" id="IPR002818">
    <property type="entry name" value="DJ-1/PfpI"/>
</dbReference>
<accession>A0A1I5ASX0</accession>
<sequence>MANSIMNVSFLLFDGFSNFVLSCLLEPLRVVEEQYGEGIQRQILSIDDGSVWTSSGLEIKPTASIADLESTDILVILASNSFRQHVTADNLRILGQLVRQSETVIAADAGAWVLAGTGLLDDQTVATHWQIQADFAEEYPQVHLTSQGYLREGRYWSCGAASSGLDLMLDLIAERFGADKAVMASSMFMQDSSSFIKEQLNSPSISGKGSNKIYDVINIMAETLERPLSLRELSERAYVSPRSLNRLFQSEMDMSPGRYYQNMRLARARELAEGTELGLHEIALRCGYADSASLSKAFKRIYGQSIRQQVS</sequence>
<dbReference type="GO" id="GO:0003700">
    <property type="term" value="F:DNA-binding transcription factor activity"/>
    <property type="evidence" value="ECO:0007669"/>
    <property type="project" value="InterPro"/>
</dbReference>
<dbReference type="STRING" id="655353.SAMN04488056_101601"/>
<proteinExistence type="predicted"/>
<dbReference type="PANTHER" id="PTHR43130">
    <property type="entry name" value="ARAC-FAMILY TRANSCRIPTIONAL REGULATOR"/>
    <property type="match status" value="1"/>
</dbReference>
<dbReference type="Pfam" id="PF12833">
    <property type="entry name" value="HTH_18"/>
    <property type="match status" value="1"/>
</dbReference>
<keyword evidence="2" id="KW-0804">Transcription</keyword>
<dbReference type="PANTHER" id="PTHR43130:SF3">
    <property type="entry name" value="HTH-TYPE TRANSCRIPTIONAL REGULATOR RV1931C"/>
    <property type="match status" value="1"/>
</dbReference>
<reference evidence="4 5" key="1">
    <citation type="submission" date="2016-10" db="EMBL/GenBank/DDBJ databases">
        <authorList>
            <person name="de Groot N.N."/>
        </authorList>
    </citation>
    <scope>NUCLEOTIDE SEQUENCE [LARGE SCALE GENOMIC DNA]</scope>
    <source>
        <strain evidence="4 5">CGMCC 1.9157</strain>
    </source>
</reference>
<evidence type="ECO:0000256" key="2">
    <source>
        <dbReference type="ARBA" id="ARBA00023163"/>
    </source>
</evidence>
<evidence type="ECO:0000256" key="1">
    <source>
        <dbReference type="ARBA" id="ARBA00023015"/>
    </source>
</evidence>
<dbReference type="Proteomes" id="UP000199236">
    <property type="component" value="Unassembled WGS sequence"/>
</dbReference>
<dbReference type="SMART" id="SM00342">
    <property type="entry name" value="HTH_ARAC"/>
    <property type="match status" value="1"/>
</dbReference>
<dbReference type="Gene3D" id="1.10.10.60">
    <property type="entry name" value="Homeodomain-like"/>
    <property type="match status" value="1"/>
</dbReference>
<evidence type="ECO:0000313" key="4">
    <source>
        <dbReference type="EMBL" id="SFN65547.1"/>
    </source>
</evidence>
<protein>
    <submittedName>
        <fullName evidence="4">Transcriptional regulator GlxA family, contains an amidase domain and an AraC-type DNA-binding HTH domain</fullName>
    </submittedName>
</protein>
<dbReference type="Pfam" id="PF01965">
    <property type="entry name" value="DJ-1_PfpI"/>
    <property type="match status" value="1"/>
</dbReference>
<gene>
    <name evidence="4" type="ORF">SAMN04488056_101601</name>
</gene>
<keyword evidence="5" id="KW-1185">Reference proteome</keyword>
<dbReference type="InterPro" id="IPR009057">
    <property type="entry name" value="Homeodomain-like_sf"/>
</dbReference>
<evidence type="ECO:0000259" key="3">
    <source>
        <dbReference type="PROSITE" id="PS01124"/>
    </source>
</evidence>
<dbReference type="PROSITE" id="PS01124">
    <property type="entry name" value="HTH_ARAC_FAMILY_2"/>
    <property type="match status" value="1"/>
</dbReference>
<dbReference type="CDD" id="cd03136">
    <property type="entry name" value="GATase1_AraC_ArgR_like"/>
    <property type="match status" value="1"/>
</dbReference>
<dbReference type="SUPFAM" id="SSF46689">
    <property type="entry name" value="Homeodomain-like"/>
    <property type="match status" value="2"/>
</dbReference>